<evidence type="ECO:0000313" key="3">
    <source>
        <dbReference type="Proteomes" id="UP000001847"/>
    </source>
</evidence>
<dbReference type="SUPFAM" id="SSF53335">
    <property type="entry name" value="S-adenosyl-L-methionine-dependent methyltransferases"/>
    <property type="match status" value="1"/>
</dbReference>
<keyword evidence="1 2" id="KW-0808">Transferase</keyword>
<dbReference type="EMBL" id="CP000786">
    <property type="protein sequence ID" value="ABZ99203.1"/>
    <property type="molecule type" value="Genomic_DNA"/>
</dbReference>
<dbReference type="BioCyc" id="LBIF456481:LEPBI_RS15360-MONOMER"/>
<name>B0SQ51_LEPBP</name>
<proteinExistence type="predicted"/>
<dbReference type="STRING" id="456481.LEPBI_I3138"/>
<evidence type="ECO:0000313" key="2">
    <source>
        <dbReference type="EMBL" id="ABZ99203.1"/>
    </source>
</evidence>
<dbReference type="OrthoDB" id="9791837at2"/>
<keyword evidence="2" id="KW-0489">Methyltransferase</keyword>
<dbReference type="Gene3D" id="3.40.50.150">
    <property type="entry name" value="Vaccinia Virus protein VP39"/>
    <property type="match status" value="1"/>
</dbReference>
<organism evidence="2 3">
    <name type="scientific">Leptospira biflexa serovar Patoc (strain Patoc 1 / ATCC 23582 / Paris)</name>
    <dbReference type="NCBI Taxonomy" id="456481"/>
    <lineage>
        <taxon>Bacteria</taxon>
        <taxon>Pseudomonadati</taxon>
        <taxon>Spirochaetota</taxon>
        <taxon>Spirochaetia</taxon>
        <taxon>Leptospirales</taxon>
        <taxon>Leptospiraceae</taxon>
        <taxon>Leptospira</taxon>
    </lineage>
</organism>
<dbReference type="RefSeq" id="WP_012390061.1">
    <property type="nucleotide sequence ID" value="NC_010602.1"/>
</dbReference>
<accession>B0SQ51</accession>
<dbReference type="CDD" id="cd02440">
    <property type="entry name" value="AdoMet_MTases"/>
    <property type="match status" value="1"/>
</dbReference>
<dbReference type="AlphaFoldDB" id="B0SQ51"/>
<dbReference type="GO" id="GO:0008168">
    <property type="term" value="F:methyltransferase activity"/>
    <property type="evidence" value="ECO:0007669"/>
    <property type="project" value="UniProtKB-KW"/>
</dbReference>
<gene>
    <name evidence="2" type="ordered locus">LEPBI_I3138</name>
</gene>
<dbReference type="PANTHER" id="PTHR43861:SF3">
    <property type="entry name" value="PUTATIVE (AFU_ORTHOLOGUE AFUA_2G14390)-RELATED"/>
    <property type="match status" value="1"/>
</dbReference>
<dbReference type="PANTHER" id="PTHR43861">
    <property type="entry name" value="TRANS-ACONITATE 2-METHYLTRANSFERASE-RELATED"/>
    <property type="match status" value="1"/>
</dbReference>
<dbReference type="KEGG" id="lbi:LEPBI_I3138"/>
<sequence length="199" mass="22183">MEPNVFDQIANQYDTEERIQLARHILAKLEPVLLEISNKTLLDFGCGTGLLGIPLTSLYKEVILSDGSKVMLDVVDSKIKAKEIQNAKTIAPNDLAKSGALPVDHILMSLVLLHIPNTKQILETIHSYLKPGGTLYLIDFDENKKVSHPKVHSGFKQIALMELLKEVGFQTVSSSIILEEKKVFMNEDASLFLMVAERE</sequence>
<dbReference type="HOGENOM" id="CLU_037990_1_2_12"/>
<reference evidence="2 3" key="1">
    <citation type="journal article" date="2008" name="PLoS ONE">
        <title>Genome sequence of the saprophyte Leptospira biflexa provides insights into the evolution of Leptospira and the pathogenesis of leptospirosis.</title>
        <authorList>
            <person name="Picardeau M."/>
            <person name="Bulach D.M."/>
            <person name="Bouchier C."/>
            <person name="Zuerner R.L."/>
            <person name="Zidane N."/>
            <person name="Wilson P.J."/>
            <person name="Creno S."/>
            <person name="Kuczek E.S."/>
            <person name="Bommezzadri S."/>
            <person name="Davis J.C."/>
            <person name="McGrath A."/>
            <person name="Johnson M.J."/>
            <person name="Boursaux-Eude C."/>
            <person name="Seemann T."/>
            <person name="Rouy Z."/>
            <person name="Coppel R.L."/>
            <person name="Rood J.I."/>
            <person name="Lajus A."/>
            <person name="Davies J.K."/>
            <person name="Medigue C."/>
            <person name="Adler B."/>
        </authorList>
    </citation>
    <scope>NUCLEOTIDE SEQUENCE [LARGE SCALE GENOMIC DNA]</scope>
    <source>
        <strain evidence="3">Patoc 1 / ATCC 23582 / Paris</strain>
    </source>
</reference>
<keyword evidence="3" id="KW-1185">Reference proteome</keyword>
<dbReference type="Proteomes" id="UP000001847">
    <property type="component" value="Chromosome I"/>
</dbReference>
<dbReference type="GO" id="GO:0032259">
    <property type="term" value="P:methylation"/>
    <property type="evidence" value="ECO:0007669"/>
    <property type="project" value="UniProtKB-KW"/>
</dbReference>
<protein>
    <submittedName>
        <fullName evidence="2">Putative S-adenosyl-L-methionine-dependent methyltransferase</fullName>
    </submittedName>
</protein>
<evidence type="ECO:0000256" key="1">
    <source>
        <dbReference type="ARBA" id="ARBA00022679"/>
    </source>
</evidence>
<dbReference type="Pfam" id="PF13489">
    <property type="entry name" value="Methyltransf_23"/>
    <property type="match status" value="1"/>
</dbReference>
<dbReference type="InterPro" id="IPR029063">
    <property type="entry name" value="SAM-dependent_MTases_sf"/>
</dbReference>